<gene>
    <name evidence="3" type="ORF">ENC19_17235</name>
</gene>
<dbReference type="Proteomes" id="UP000478148">
    <property type="component" value="Unassembled WGS sequence"/>
</dbReference>
<keyword evidence="4" id="KW-1185">Reference proteome</keyword>
<evidence type="ECO:0000259" key="2">
    <source>
        <dbReference type="Pfam" id="PF12697"/>
    </source>
</evidence>
<dbReference type="Pfam" id="PF12697">
    <property type="entry name" value="Abhydrolase_6"/>
    <property type="match status" value="1"/>
</dbReference>
<dbReference type="EMBL" id="SAIY01000005">
    <property type="protein sequence ID" value="NGM14284.1"/>
    <property type="molecule type" value="Genomic_DNA"/>
</dbReference>
<sequence length="270" mass="29258">MSPIVNALTRNNVTVTGARGGRTLVFAHGFGCDQNMWRFVAPQFAAEHRVVLFDHVGAGGSDLSAYRPQRYASLHGYADDVLEILTELEVSDVVFVGHSVSAMIGVLAVAAEPDRFSGLVLVGPSPRYVDDDGYRGGFSRADIDELLESLDSNYLGWSAAMAPVIMGNPERPQLGAELTNSFCRTDPAIARQFARATFLSDNRADLSRVPVPSLVLQCSEDVIAPYEVGEYVHRQLPNSTFMLLKATGHCPNLSAPEETVQAIQAFLDKG</sequence>
<organism evidence="3 4">
    <name type="scientific">Verrucosispora sioxanthis</name>
    <dbReference type="NCBI Taxonomy" id="2499994"/>
    <lineage>
        <taxon>Bacteria</taxon>
        <taxon>Bacillati</taxon>
        <taxon>Actinomycetota</taxon>
        <taxon>Actinomycetes</taxon>
        <taxon>Micromonosporales</taxon>
        <taxon>Micromonosporaceae</taxon>
        <taxon>Micromonospora</taxon>
    </lineage>
</organism>
<dbReference type="SUPFAM" id="SSF53474">
    <property type="entry name" value="alpha/beta-Hydrolases"/>
    <property type="match status" value="1"/>
</dbReference>
<proteinExistence type="inferred from homology"/>
<dbReference type="PRINTS" id="PR00111">
    <property type="entry name" value="ABHYDROLASE"/>
</dbReference>
<dbReference type="InterPro" id="IPR000073">
    <property type="entry name" value="AB_hydrolase_1"/>
</dbReference>
<comment type="caution">
    <text evidence="3">The sequence shown here is derived from an EMBL/GenBank/DDBJ whole genome shotgun (WGS) entry which is preliminary data.</text>
</comment>
<name>A0A6M1L7Q8_9ACTN</name>
<evidence type="ECO:0000313" key="3">
    <source>
        <dbReference type="EMBL" id="NGM14284.1"/>
    </source>
</evidence>
<protein>
    <submittedName>
        <fullName evidence="3">Alpha/beta hydrolase</fullName>
    </submittedName>
</protein>
<comment type="similarity">
    <text evidence="1">Belongs to the AB hydrolase superfamily.</text>
</comment>
<keyword evidence="3" id="KW-0378">Hydrolase</keyword>
<dbReference type="InterPro" id="IPR029058">
    <property type="entry name" value="AB_hydrolase_fold"/>
</dbReference>
<accession>A0A6M1L7Q8</accession>
<dbReference type="AlphaFoldDB" id="A0A6M1L7Q8"/>
<dbReference type="GO" id="GO:0016787">
    <property type="term" value="F:hydrolase activity"/>
    <property type="evidence" value="ECO:0007669"/>
    <property type="project" value="UniProtKB-KW"/>
</dbReference>
<dbReference type="PANTHER" id="PTHR43039">
    <property type="entry name" value="ESTERASE-RELATED"/>
    <property type="match status" value="1"/>
</dbReference>
<evidence type="ECO:0000313" key="4">
    <source>
        <dbReference type="Proteomes" id="UP000478148"/>
    </source>
</evidence>
<dbReference type="Gene3D" id="3.40.50.1820">
    <property type="entry name" value="alpha/beta hydrolase"/>
    <property type="match status" value="1"/>
</dbReference>
<evidence type="ECO:0000256" key="1">
    <source>
        <dbReference type="ARBA" id="ARBA00008645"/>
    </source>
</evidence>
<reference evidence="3 4" key="1">
    <citation type="submission" date="2020-02" db="EMBL/GenBank/DDBJ databases">
        <title>Draft Genome Sequence of Verrucosispora sp. Strain CWR15, Isolated from Gulf of Mexico Sponge.</title>
        <authorList>
            <person name="Kennedy S.J."/>
            <person name="Cella E."/>
            <person name="Azarian T."/>
            <person name="Baker B.J."/>
            <person name="Shaw L.N."/>
        </authorList>
    </citation>
    <scope>NUCLEOTIDE SEQUENCE [LARGE SCALE GENOMIC DNA]</scope>
    <source>
        <strain evidence="3 4">CWR15</strain>
    </source>
</reference>
<feature type="domain" description="AB hydrolase-1" evidence="2">
    <location>
        <begin position="24"/>
        <end position="262"/>
    </location>
</feature>